<dbReference type="Proteomes" id="UP000670092">
    <property type="component" value="Unassembled WGS sequence"/>
</dbReference>
<gene>
    <name evidence="1" type="ORF">I7I52_05011</name>
</gene>
<organism evidence="1 2">
    <name type="scientific">Ajellomyces capsulatus</name>
    <name type="common">Darling's disease fungus</name>
    <name type="synonym">Histoplasma capsulatum</name>
    <dbReference type="NCBI Taxonomy" id="5037"/>
    <lineage>
        <taxon>Eukaryota</taxon>
        <taxon>Fungi</taxon>
        <taxon>Dikarya</taxon>
        <taxon>Ascomycota</taxon>
        <taxon>Pezizomycotina</taxon>
        <taxon>Eurotiomycetes</taxon>
        <taxon>Eurotiomycetidae</taxon>
        <taxon>Onygenales</taxon>
        <taxon>Ajellomycetaceae</taxon>
        <taxon>Histoplasma</taxon>
    </lineage>
</organism>
<comment type="caution">
    <text evidence="1">The sequence shown here is derived from an EMBL/GenBank/DDBJ whole genome shotgun (WGS) entry which is preliminary data.</text>
</comment>
<dbReference type="AlphaFoldDB" id="A0A8H8CYR5"/>
<evidence type="ECO:0000313" key="1">
    <source>
        <dbReference type="EMBL" id="KAG5293628.1"/>
    </source>
</evidence>
<reference evidence="1 2" key="1">
    <citation type="submission" date="2021-01" db="EMBL/GenBank/DDBJ databases">
        <title>Chromosome-level genome assembly of a human fungal pathogen reveals clustering of transcriptionally co-regulated genes.</title>
        <authorList>
            <person name="Voorhies M."/>
            <person name="Cohen S."/>
            <person name="Shea T.P."/>
            <person name="Petrus S."/>
            <person name="Munoz J.F."/>
            <person name="Poplawski S."/>
            <person name="Goldman W.E."/>
            <person name="Michael T."/>
            <person name="Cuomo C.A."/>
            <person name="Sil A."/>
            <person name="Beyhan S."/>
        </authorList>
    </citation>
    <scope>NUCLEOTIDE SEQUENCE [LARGE SCALE GENOMIC DNA]</scope>
    <source>
        <strain evidence="1 2">G184AR</strain>
    </source>
</reference>
<proteinExistence type="predicted"/>
<accession>A0A8H8CYR5</accession>
<dbReference type="VEuPathDB" id="FungiDB:I7I52_05011"/>
<name>A0A8H8CYR5_AJECA</name>
<sequence length="83" mass="9605">MTTRLSIAKSQRNYLLNGSLIVIYATASRSIVGNHIQGAAECLKFLNFQKSRRRAENSLTMVTVKRRRRIKNKRNYFCPFPCP</sequence>
<dbReference type="EMBL" id="JAEVHI010000004">
    <property type="protein sequence ID" value="KAG5293628.1"/>
    <property type="molecule type" value="Genomic_DNA"/>
</dbReference>
<protein>
    <submittedName>
        <fullName evidence="1">Uncharacterized protein</fullName>
    </submittedName>
</protein>
<evidence type="ECO:0000313" key="2">
    <source>
        <dbReference type="Proteomes" id="UP000670092"/>
    </source>
</evidence>